<dbReference type="InterPro" id="IPR003439">
    <property type="entry name" value="ABC_transporter-like_ATP-bd"/>
</dbReference>
<keyword evidence="14" id="KW-1185">Reference proteome</keyword>
<dbReference type="SUPFAM" id="SSF56601">
    <property type="entry name" value="beta-lactamase/transpeptidase-like"/>
    <property type="match status" value="1"/>
</dbReference>
<feature type="transmembrane region" description="Helical" evidence="9">
    <location>
        <begin position="443"/>
        <end position="461"/>
    </location>
</feature>
<dbReference type="PANTHER" id="PTHR46825:SF11">
    <property type="entry name" value="PENICILLIN-BINDING PROTEIN 4"/>
    <property type="match status" value="1"/>
</dbReference>
<keyword evidence="7 9" id="KW-1133">Transmembrane helix</keyword>
<dbReference type="InterPro" id="IPR005898">
    <property type="entry name" value="Cyc_pep_transpt_SyrD/YojI"/>
</dbReference>
<evidence type="ECO:0000256" key="4">
    <source>
        <dbReference type="ARBA" id="ARBA00022692"/>
    </source>
</evidence>
<keyword evidence="3" id="KW-0813">Transport</keyword>
<gene>
    <name evidence="13" type="ORF">A3844_28595</name>
</gene>
<evidence type="ECO:0000313" key="13">
    <source>
        <dbReference type="EMBL" id="OKP79489.1"/>
    </source>
</evidence>
<evidence type="ECO:0000256" key="1">
    <source>
        <dbReference type="ARBA" id="ARBA00004202"/>
    </source>
</evidence>
<keyword evidence="10" id="KW-0732">Signal</keyword>
<feature type="transmembrane region" description="Helical" evidence="9">
    <location>
        <begin position="552"/>
        <end position="570"/>
    </location>
</feature>
<feature type="transmembrane region" description="Helical" evidence="9">
    <location>
        <begin position="770"/>
        <end position="791"/>
    </location>
</feature>
<dbReference type="PROSITE" id="PS00211">
    <property type="entry name" value="ABC_TRANSPORTER_1"/>
    <property type="match status" value="1"/>
</dbReference>
<dbReference type="Proteomes" id="UP000186058">
    <property type="component" value="Unassembled WGS sequence"/>
</dbReference>
<proteinExistence type="predicted"/>
<name>A0ABX3EIW3_9BACL</name>
<feature type="transmembrane region" description="Helical" evidence="9">
    <location>
        <begin position="516"/>
        <end position="537"/>
    </location>
</feature>
<feature type="transmembrane region" description="Helical" evidence="9">
    <location>
        <begin position="733"/>
        <end position="758"/>
    </location>
</feature>
<dbReference type="PROSITE" id="PS50893">
    <property type="entry name" value="ABC_TRANSPORTER_2"/>
    <property type="match status" value="1"/>
</dbReference>
<dbReference type="InterPro" id="IPR015856">
    <property type="entry name" value="ABC_transpr_CbiO/EcfA_su"/>
</dbReference>
<dbReference type="InterPro" id="IPR003593">
    <property type="entry name" value="AAA+_ATPase"/>
</dbReference>
<feature type="chain" id="PRO_5046129343" description="Peptide ABC transporter" evidence="10">
    <location>
        <begin position="27"/>
        <end position="1045"/>
    </location>
</feature>
<evidence type="ECO:0008006" key="15">
    <source>
        <dbReference type="Google" id="ProtNLM"/>
    </source>
</evidence>
<dbReference type="InterPro" id="IPR012338">
    <property type="entry name" value="Beta-lactam/transpept-like"/>
</dbReference>
<dbReference type="Pfam" id="PF00005">
    <property type="entry name" value="ABC_tran"/>
    <property type="match status" value="1"/>
</dbReference>
<feature type="transmembrane region" description="Helical" evidence="9">
    <location>
        <begin position="650"/>
        <end position="669"/>
    </location>
</feature>
<evidence type="ECO:0000256" key="3">
    <source>
        <dbReference type="ARBA" id="ARBA00022448"/>
    </source>
</evidence>
<evidence type="ECO:0000256" key="9">
    <source>
        <dbReference type="SAM" id="Phobius"/>
    </source>
</evidence>
<dbReference type="Gene3D" id="3.40.710.10">
    <property type="entry name" value="DD-peptidase/beta-lactamase superfamily"/>
    <property type="match status" value="1"/>
</dbReference>
<evidence type="ECO:0000259" key="12">
    <source>
        <dbReference type="PROSITE" id="PS50929"/>
    </source>
</evidence>
<evidence type="ECO:0000259" key="11">
    <source>
        <dbReference type="PROSITE" id="PS50893"/>
    </source>
</evidence>
<dbReference type="PANTHER" id="PTHR46825">
    <property type="entry name" value="D-ALANYL-D-ALANINE-CARBOXYPEPTIDASE/ENDOPEPTIDASE AMPH"/>
    <property type="match status" value="1"/>
</dbReference>
<keyword evidence="4 9" id="KW-0812">Transmembrane</keyword>
<dbReference type="EMBL" id="LVWI01000092">
    <property type="protein sequence ID" value="OKP79489.1"/>
    <property type="molecule type" value="Genomic_DNA"/>
</dbReference>
<dbReference type="InterPro" id="IPR027417">
    <property type="entry name" value="P-loop_NTPase"/>
</dbReference>
<feature type="domain" description="ABC transporter" evidence="11">
    <location>
        <begin position="830"/>
        <end position="1042"/>
    </location>
</feature>
<reference evidence="13 14" key="1">
    <citation type="submission" date="2016-03" db="EMBL/GenBank/DDBJ databases">
        <authorList>
            <person name="Sant'Anna F.H."/>
            <person name="Ambrosini A."/>
            <person name="Souza R."/>
            <person name="Bach E."/>
            <person name="Fernandes G."/>
            <person name="Balsanelli E."/>
            <person name="Baura V.A."/>
            <person name="Souza E.M."/>
            <person name="Passaglia L."/>
        </authorList>
    </citation>
    <scope>NUCLEOTIDE SEQUENCE [LARGE SCALE GENOMIC DNA]</scope>
    <source>
        <strain evidence="13 14">P26E</strain>
    </source>
</reference>
<protein>
    <recommendedName>
        <fullName evidence="15">Peptide ABC transporter</fullName>
    </recommendedName>
</protein>
<accession>A0ABX3EIW3</accession>
<feature type="transmembrane region" description="Helical" evidence="9">
    <location>
        <begin position="402"/>
        <end position="422"/>
    </location>
</feature>
<dbReference type="Pfam" id="PF00144">
    <property type="entry name" value="Beta-lactamase"/>
    <property type="match status" value="1"/>
</dbReference>
<dbReference type="InterPro" id="IPR050491">
    <property type="entry name" value="AmpC-like"/>
</dbReference>
<feature type="transmembrane region" description="Helical" evidence="9">
    <location>
        <begin position="481"/>
        <end position="504"/>
    </location>
</feature>
<dbReference type="CDD" id="cd03225">
    <property type="entry name" value="ABC_cobalt_CbiO_domain1"/>
    <property type="match status" value="1"/>
</dbReference>
<feature type="transmembrane region" description="Helical" evidence="9">
    <location>
        <begin position="626"/>
        <end position="644"/>
    </location>
</feature>
<dbReference type="InterPro" id="IPR036640">
    <property type="entry name" value="ABC1_TM_sf"/>
</dbReference>
<dbReference type="NCBIfam" id="TIGR01194">
    <property type="entry name" value="cyc_pep_trnsptr"/>
    <property type="match status" value="1"/>
</dbReference>
<feature type="signal peptide" evidence="10">
    <location>
        <begin position="1"/>
        <end position="26"/>
    </location>
</feature>
<dbReference type="InterPro" id="IPR017871">
    <property type="entry name" value="ABC_transporter-like_CS"/>
</dbReference>
<feature type="domain" description="ABC transmembrane type-1" evidence="12">
    <location>
        <begin position="522"/>
        <end position="793"/>
    </location>
</feature>
<organism evidence="13 14">
    <name type="scientific">Paenibacillus helianthi</name>
    <dbReference type="NCBI Taxonomy" id="1349432"/>
    <lineage>
        <taxon>Bacteria</taxon>
        <taxon>Bacillati</taxon>
        <taxon>Bacillota</taxon>
        <taxon>Bacilli</taxon>
        <taxon>Bacillales</taxon>
        <taxon>Paenibacillaceae</taxon>
        <taxon>Paenibacillus</taxon>
    </lineage>
</organism>
<evidence type="ECO:0000256" key="2">
    <source>
        <dbReference type="ARBA" id="ARBA00004651"/>
    </source>
</evidence>
<comment type="caution">
    <text evidence="13">The sequence shown here is derived from an EMBL/GenBank/DDBJ whole genome shotgun (WGS) entry which is preliminary data.</text>
</comment>
<keyword evidence="6" id="KW-0067">ATP-binding</keyword>
<evidence type="ECO:0000313" key="14">
    <source>
        <dbReference type="Proteomes" id="UP000186058"/>
    </source>
</evidence>
<sequence>MFIRITTILITILLGINFLLSAPAEAESVTPPNDSEMQKLEQINTYVKKQMKKGKIPGFALVIAMDHSIIYSNGFGYADKEHSTKVTASTLFELGSNSKAYTAAGIYLLEEKGLLRTSDPVSKYIPWLKLKFKGKYKNAAYDDYVDITLEQLLHHTSGISSQMIGYIPETTKDDALEQTVRLLLDHNLDFYPGQKFEYATLNYDVLALVIESVTKMSFERFIKDSLLVPLGLHHTYFGVEKPHLDEMATGYKMRFFRPTAYDAPIYRGNTAAGYIITDADDLGKWMLVQFRGNELANESPILNAIHKTHLPNRQVPPSIEGASYAGGWEIIQNGGGELQHGGNNPNYSSYILLRPETGLGIGVMSNINTSYIKGIALGIESILDNETVAKISSDHLADIDKMMSLVILFLLTLIGATTVALSRMMYQLLRGKRRLMHNGRKSVYKLFYFVLVLGGFMYIIYQMPNVFFEQMPWSAVSVWGPATIIPAVIMLLVVEVLFSAYILLTHFFPMEGERLYFQLTTVGLLTGLGNASVIFIINEKLNQADNRSSFDWFLYFIMAVAVYVIGSKFVQANLITLTNNVVYKKRSVLIDKLLHASYHKFEELDRGAIHTALNNDTAAISELPRMLLNGVTCLVTVLFCFIYLGAKNVFGLLLAIGVILLAAGLYRYIGQQANVFWNRNRDTQETFFGFINDLVHGMKELNLHQNKRESFRQDIMESCENNRSTNVQGSLKFVNVFVIGELLFTFVLGTIVFGFPYMFANVTNDILQNYVLVILYMVGPVHGILNFIPSIMQLQVIWKRLERFEEHISSMDAEKAHVNIGVNDAMPISIALRNVEYSYTDENGETFHLGPINFTFNQGELIFITGGNGSGKSTLAKIITGLYVPTKGEVVVNGQPVSQDMLGEYFSVIFSDYHLFDKLYGINEAAIDEKLERSMKLLQIDHKVKVTDRRFSTTKLSSGQRKRLAMLVSMLEDKPVSLFDEWAAEQDPEFREFFYQEMLMRFKNSGKCIIAITHDDRFFSLADKILKLERGGMVAIDEFGFVAHC</sequence>
<dbReference type="PROSITE" id="PS50929">
    <property type="entry name" value="ABC_TM1F"/>
    <property type="match status" value="1"/>
</dbReference>
<keyword evidence="5" id="KW-0547">Nucleotide-binding</keyword>
<comment type="subcellular location">
    <subcellularLocation>
        <location evidence="2">Cell membrane</location>
        <topology evidence="2">Multi-pass membrane protein</topology>
    </subcellularLocation>
    <subcellularLocation>
        <location evidence="1">Cell membrane</location>
        <topology evidence="1">Peripheral membrane protein</topology>
    </subcellularLocation>
</comment>
<dbReference type="SUPFAM" id="SSF52540">
    <property type="entry name" value="P-loop containing nucleoside triphosphate hydrolases"/>
    <property type="match status" value="1"/>
</dbReference>
<dbReference type="SUPFAM" id="SSF90123">
    <property type="entry name" value="ABC transporter transmembrane region"/>
    <property type="match status" value="1"/>
</dbReference>
<dbReference type="Gene3D" id="3.40.50.300">
    <property type="entry name" value="P-loop containing nucleotide triphosphate hydrolases"/>
    <property type="match status" value="1"/>
</dbReference>
<dbReference type="InterPro" id="IPR001466">
    <property type="entry name" value="Beta-lactam-related"/>
</dbReference>
<dbReference type="RefSeq" id="WP_074109315.1">
    <property type="nucleotide sequence ID" value="NZ_LVWI01000092.1"/>
</dbReference>
<evidence type="ECO:0000256" key="8">
    <source>
        <dbReference type="ARBA" id="ARBA00023136"/>
    </source>
</evidence>
<keyword evidence="8 9" id="KW-0472">Membrane</keyword>
<dbReference type="Gene3D" id="1.20.1560.10">
    <property type="entry name" value="ABC transporter type 1, transmembrane domain"/>
    <property type="match status" value="1"/>
</dbReference>
<dbReference type="InterPro" id="IPR011527">
    <property type="entry name" value="ABC1_TM_dom"/>
</dbReference>
<evidence type="ECO:0000256" key="5">
    <source>
        <dbReference type="ARBA" id="ARBA00022741"/>
    </source>
</evidence>
<evidence type="ECO:0000256" key="6">
    <source>
        <dbReference type="ARBA" id="ARBA00022840"/>
    </source>
</evidence>
<dbReference type="SMART" id="SM00382">
    <property type="entry name" value="AAA"/>
    <property type="match status" value="1"/>
</dbReference>
<evidence type="ECO:0000256" key="7">
    <source>
        <dbReference type="ARBA" id="ARBA00022989"/>
    </source>
</evidence>
<evidence type="ECO:0000256" key="10">
    <source>
        <dbReference type="SAM" id="SignalP"/>
    </source>
</evidence>